<keyword evidence="1" id="KW-0238">DNA-binding</keyword>
<dbReference type="Gene3D" id="3.40.50.2300">
    <property type="match status" value="1"/>
</dbReference>
<dbReference type="OrthoDB" id="659223at2"/>
<organism evidence="1 2">
    <name type="scientific">Flavobacterium endophyticum</name>
    <dbReference type="NCBI Taxonomy" id="1540163"/>
    <lineage>
        <taxon>Bacteria</taxon>
        <taxon>Pseudomonadati</taxon>
        <taxon>Bacteroidota</taxon>
        <taxon>Flavobacteriia</taxon>
        <taxon>Flavobacteriales</taxon>
        <taxon>Flavobacteriaceae</taxon>
        <taxon>Flavobacterium</taxon>
    </lineage>
</organism>
<dbReference type="RefSeq" id="WP_121376390.1">
    <property type="nucleotide sequence ID" value="NZ_RBLC01000002.1"/>
</dbReference>
<dbReference type="SUPFAM" id="SSF52172">
    <property type="entry name" value="CheY-like"/>
    <property type="match status" value="1"/>
</dbReference>
<dbReference type="InterPro" id="IPR011006">
    <property type="entry name" value="CheY-like_superfamily"/>
</dbReference>
<gene>
    <name evidence="1" type="ORF">CLV94_2071</name>
</gene>
<dbReference type="GO" id="GO:0003677">
    <property type="term" value="F:DNA binding"/>
    <property type="evidence" value="ECO:0007669"/>
    <property type="project" value="UniProtKB-KW"/>
</dbReference>
<dbReference type="EMBL" id="RBLC01000002">
    <property type="protein sequence ID" value="RKS23166.1"/>
    <property type="molecule type" value="Genomic_DNA"/>
</dbReference>
<sequence length="223" mass="25718">MYKKALIVDDIDLNDIAAVKVLEELEIRDIHYAKYCDDALLKIKRALFDDVPFDLLITDLSFKKVDHKEEKLKCGEELIDAIKKITPEIKIIVFSIEDKPYRIQALFLKHHVNGFVIKGRNSMPELKKAIQNVNNGTDKFLAPDLIHILKDKTINEIDNYDIELIRWLSLGVKQESMDVKFKELGIVPNSKSTIEKRIIKLKNYFEASNTIHLISIAKDMGII</sequence>
<protein>
    <submittedName>
        <fullName evidence="1">DNA-binding NarL/FixJ family response regulator</fullName>
    </submittedName>
</protein>
<proteinExistence type="predicted"/>
<accession>A0A495MAZ9</accession>
<keyword evidence="2" id="KW-1185">Reference proteome</keyword>
<dbReference type="Proteomes" id="UP000277579">
    <property type="component" value="Unassembled WGS sequence"/>
</dbReference>
<dbReference type="AlphaFoldDB" id="A0A495MAZ9"/>
<comment type="caution">
    <text evidence="1">The sequence shown here is derived from an EMBL/GenBank/DDBJ whole genome shotgun (WGS) entry which is preliminary data.</text>
</comment>
<name>A0A495MAZ9_9FLAO</name>
<evidence type="ECO:0000313" key="1">
    <source>
        <dbReference type="EMBL" id="RKS23166.1"/>
    </source>
</evidence>
<reference evidence="1 2" key="1">
    <citation type="submission" date="2018-10" db="EMBL/GenBank/DDBJ databases">
        <title>Genomic Encyclopedia of Archaeal and Bacterial Type Strains, Phase II (KMG-II): from individual species to whole genera.</title>
        <authorList>
            <person name="Goeker M."/>
        </authorList>
    </citation>
    <scope>NUCLEOTIDE SEQUENCE [LARGE SCALE GENOMIC DNA]</scope>
    <source>
        <strain evidence="1 2">DSM 29537</strain>
    </source>
</reference>
<evidence type="ECO:0000313" key="2">
    <source>
        <dbReference type="Proteomes" id="UP000277579"/>
    </source>
</evidence>